<dbReference type="GO" id="GO:0004222">
    <property type="term" value="F:metalloendopeptidase activity"/>
    <property type="evidence" value="ECO:0007669"/>
    <property type="project" value="UniProtKB-UniRule"/>
</dbReference>
<evidence type="ECO:0000256" key="7">
    <source>
        <dbReference type="PIRSR" id="PIRSR627057-1"/>
    </source>
</evidence>
<dbReference type="EC" id="3.4.24.84" evidence="9"/>
<comment type="catalytic activity">
    <reaction evidence="6 9">
        <text>Hydrolyzes the peptide bond -P2-(S-farnesyl or geranylgeranyl)C-P1'-P2'-P3'-COOH where P1' and P2' are amino acids with aliphatic side chains and P3' is any C-terminal residue.</text>
        <dbReference type="EC" id="3.4.24.84"/>
    </reaction>
</comment>
<feature type="transmembrane region" description="Helical" evidence="9">
    <location>
        <begin position="118"/>
        <end position="142"/>
    </location>
</feature>
<proteinExistence type="inferred from homology"/>
<keyword evidence="2 8" id="KW-0479">Metal-binding</keyword>
<dbReference type="RefSeq" id="XP_014486840.1">
    <property type="nucleotide sequence ID" value="XM_014631354.1"/>
</dbReference>
<feature type="transmembrane region" description="Helical" evidence="9">
    <location>
        <begin position="12"/>
        <end position="30"/>
    </location>
</feature>
<keyword evidence="9" id="KW-0472">Membrane</keyword>
<feature type="transmembrane region" description="Helical" evidence="9">
    <location>
        <begin position="320"/>
        <end position="338"/>
    </location>
</feature>
<evidence type="ECO:0000256" key="6">
    <source>
        <dbReference type="ARBA" id="ARBA00044456"/>
    </source>
</evidence>
<reference evidence="13" key="1">
    <citation type="submission" date="2025-08" db="UniProtKB">
        <authorList>
            <consortium name="RefSeq"/>
        </authorList>
    </citation>
    <scope>IDENTIFICATION</scope>
</reference>
<feature type="binding site" evidence="8">
    <location>
        <position position="309"/>
    </location>
    <ligand>
        <name>Zn(2+)</name>
        <dbReference type="ChEBI" id="CHEBI:29105"/>
        <note>catalytic</note>
    </ligand>
</feature>
<dbReference type="Proteomes" id="UP000515204">
    <property type="component" value="Unplaced"/>
</dbReference>
<accession>A0A6P3Y7G7</accession>
<keyword evidence="3 9" id="KW-0378">Hydrolase</keyword>
<keyword evidence="12" id="KW-1185">Reference proteome</keyword>
<dbReference type="AlphaFoldDB" id="A0A6P3Y7G7"/>
<evidence type="ECO:0000313" key="12">
    <source>
        <dbReference type="Proteomes" id="UP000515204"/>
    </source>
</evidence>
<feature type="binding site" evidence="8">
    <location>
        <position position="313"/>
    </location>
    <ligand>
        <name>Zn(2+)</name>
        <dbReference type="ChEBI" id="CHEBI:29105"/>
        <note>catalytic</note>
    </ligand>
</feature>
<keyword evidence="9" id="KW-0256">Endoplasmic reticulum</keyword>
<dbReference type="GO" id="GO:0046872">
    <property type="term" value="F:metal ion binding"/>
    <property type="evidence" value="ECO:0007669"/>
    <property type="project" value="UniProtKB-UniRule"/>
</dbReference>
<dbReference type="GO" id="GO:0071586">
    <property type="term" value="P:CAAX-box protein processing"/>
    <property type="evidence" value="ECO:0007669"/>
    <property type="project" value="UniProtKB-UniRule"/>
</dbReference>
<keyword evidence="1 9" id="KW-0645">Protease</keyword>
<dbReference type="Gene3D" id="3.30.2010.10">
    <property type="entry name" value="Metalloproteases ('zincins'), catalytic domain"/>
    <property type="match status" value="1"/>
</dbReference>
<feature type="transmembrane region" description="Helical" evidence="9">
    <location>
        <begin position="163"/>
        <end position="182"/>
    </location>
</feature>
<feature type="binding site" evidence="8">
    <location>
        <position position="389"/>
    </location>
    <ligand>
        <name>Zn(2+)</name>
        <dbReference type="ChEBI" id="CHEBI:29105"/>
        <note>catalytic</note>
    </ligand>
</feature>
<dbReference type="Pfam" id="PF01435">
    <property type="entry name" value="Peptidase_M48"/>
    <property type="match status" value="1"/>
</dbReference>
<dbReference type="PANTHER" id="PTHR10120">
    <property type="entry name" value="CAAX PRENYL PROTEASE 1"/>
    <property type="match status" value="1"/>
</dbReference>
<dbReference type="Pfam" id="PF16491">
    <property type="entry name" value="Peptidase_M48_N"/>
    <property type="match status" value="1"/>
</dbReference>
<evidence type="ECO:0000259" key="10">
    <source>
        <dbReference type="Pfam" id="PF01435"/>
    </source>
</evidence>
<keyword evidence="4 8" id="KW-0862">Zinc</keyword>
<dbReference type="GO" id="GO:0005789">
    <property type="term" value="C:endoplasmic reticulum membrane"/>
    <property type="evidence" value="ECO:0007669"/>
    <property type="project" value="UniProtKB-SubCell"/>
</dbReference>
<dbReference type="InterPro" id="IPR032456">
    <property type="entry name" value="Peptidase_M48_N"/>
</dbReference>
<name>A0A6P3Y7G7_DINQU</name>
<feature type="transmembrane region" description="Helical" evidence="9">
    <location>
        <begin position="188"/>
        <end position="208"/>
    </location>
</feature>
<keyword evidence="9" id="KW-1133">Transmembrane helix</keyword>
<dbReference type="InterPro" id="IPR001915">
    <property type="entry name" value="Peptidase_M48"/>
</dbReference>
<dbReference type="CDD" id="cd07343">
    <property type="entry name" value="M48A_Zmpste24p_like"/>
    <property type="match status" value="1"/>
</dbReference>
<feature type="domain" description="CAAX prenyl protease 1 N-terminal" evidence="11">
    <location>
        <begin position="34"/>
        <end position="218"/>
    </location>
</feature>
<dbReference type="GeneID" id="106750783"/>
<evidence type="ECO:0000259" key="11">
    <source>
        <dbReference type="Pfam" id="PF16491"/>
    </source>
</evidence>
<dbReference type="KEGG" id="dqu:106750783"/>
<evidence type="ECO:0000256" key="9">
    <source>
        <dbReference type="RuleBase" id="RU366005"/>
    </source>
</evidence>
<evidence type="ECO:0000256" key="5">
    <source>
        <dbReference type="ARBA" id="ARBA00023049"/>
    </source>
</evidence>
<comment type="subcellular location">
    <subcellularLocation>
        <location evidence="9">Endoplasmic reticulum membrane</location>
        <topology evidence="9">Multi-pass membrane protein</topology>
    </subcellularLocation>
</comment>
<keyword evidence="5 9" id="KW-0482">Metalloprotease</keyword>
<comment type="cofactor">
    <cofactor evidence="8 9">
        <name>Zn(2+)</name>
        <dbReference type="ChEBI" id="CHEBI:29105"/>
    </cofactor>
    <text evidence="8 9">Binds 1 zinc ion per subunit.</text>
</comment>
<evidence type="ECO:0000256" key="4">
    <source>
        <dbReference type="ARBA" id="ARBA00022833"/>
    </source>
</evidence>
<comment type="function">
    <text evidence="9">Proteolytically removes the C-terminal three residues of farnesylated proteins.</text>
</comment>
<sequence>MEMLANFVKEHFLGATISLMSLLQSWNYYLDWRQRKLLQRLVDFPKSVEGIMTKDTYEKARAYALDENSFGIVTNIHSDVINVILLLAYGPYFIWQWSVEIAKHCNLDYENEILISPIYATVVNLISTLLNLPLAIYDVFVLEEKHGFNKQTAWFFIKDMIKQFLVFELIMSPILSLIVWITKNGGNYFYLYLWMLIVVFTLLLMVIYPGVIAPLFDKYTPLPDGELKQKIEELAASLKFPLQKLFVVENSMRSTHSNAYMYGFHKHKRIVLFDTLIKGYRKKNDSDEDEDKNNDKGCDTNEILAVLAHELGHWKHNHTIKIFIFAQIFVAINILMFAKLMGNSLMYRAFGFIDCQPILIGFMIVITYIMIPLNTIIGFITVIAQRKFEFQADKFAATLGHGHCLKTSLLKLQKDNLEFPLYDKLYSTWHHSHPPIIERIEAISEIIRKEN</sequence>
<feature type="active site" evidence="7">
    <location>
        <position position="310"/>
    </location>
</feature>
<feature type="transmembrane region" description="Helical" evidence="9">
    <location>
        <begin position="80"/>
        <end position="98"/>
    </location>
</feature>
<organism evidence="12 13">
    <name type="scientific">Dinoponera quadriceps</name>
    <name type="common">South American ant</name>
    <dbReference type="NCBI Taxonomy" id="609295"/>
    <lineage>
        <taxon>Eukaryota</taxon>
        <taxon>Metazoa</taxon>
        <taxon>Ecdysozoa</taxon>
        <taxon>Arthropoda</taxon>
        <taxon>Hexapoda</taxon>
        <taxon>Insecta</taxon>
        <taxon>Pterygota</taxon>
        <taxon>Neoptera</taxon>
        <taxon>Endopterygota</taxon>
        <taxon>Hymenoptera</taxon>
        <taxon>Apocrita</taxon>
        <taxon>Aculeata</taxon>
        <taxon>Formicoidea</taxon>
        <taxon>Formicidae</taxon>
        <taxon>Ponerinae</taxon>
        <taxon>Ponerini</taxon>
        <taxon>Dinoponera</taxon>
    </lineage>
</organism>
<gene>
    <name evidence="13" type="primary">LOC106750783</name>
</gene>
<feature type="domain" description="Peptidase M48" evidence="10">
    <location>
        <begin position="222"/>
        <end position="446"/>
    </location>
</feature>
<evidence type="ECO:0000256" key="8">
    <source>
        <dbReference type="PIRSR" id="PIRSR627057-2"/>
    </source>
</evidence>
<feature type="active site" description="Proton donor" evidence="7">
    <location>
        <position position="393"/>
    </location>
</feature>
<comment type="similarity">
    <text evidence="9">Belongs to the peptidase M48A family.</text>
</comment>
<evidence type="ECO:0000256" key="1">
    <source>
        <dbReference type="ARBA" id="ARBA00022670"/>
    </source>
</evidence>
<dbReference type="OrthoDB" id="360839at2759"/>
<feature type="transmembrane region" description="Helical" evidence="9">
    <location>
        <begin position="358"/>
        <end position="384"/>
    </location>
</feature>
<protein>
    <recommendedName>
        <fullName evidence="9">CAAX prenyl protease</fullName>
        <ecNumber evidence="9">3.4.24.84</ecNumber>
    </recommendedName>
</protein>
<evidence type="ECO:0000313" key="13">
    <source>
        <dbReference type="RefSeq" id="XP_014486840.1"/>
    </source>
</evidence>
<dbReference type="InterPro" id="IPR027057">
    <property type="entry name" value="CAXX_Prtase_1"/>
</dbReference>
<evidence type="ECO:0000256" key="2">
    <source>
        <dbReference type="ARBA" id="ARBA00022723"/>
    </source>
</evidence>
<keyword evidence="9" id="KW-0812">Transmembrane</keyword>
<evidence type="ECO:0000256" key="3">
    <source>
        <dbReference type="ARBA" id="ARBA00022801"/>
    </source>
</evidence>